<sequence length="59" mass="6630">MELLGQNLSELRRQQRKHRLSVATVTRISKQCCNALKAIHDIGFIHSTANSLRRIASSA</sequence>
<dbReference type="Proteomes" id="UP000887564">
    <property type="component" value="Unplaced"/>
</dbReference>
<evidence type="ECO:0000313" key="2">
    <source>
        <dbReference type="WBParaSite" id="PEQ_0000803801-mRNA-1"/>
    </source>
</evidence>
<dbReference type="Gene3D" id="1.10.510.10">
    <property type="entry name" value="Transferase(Phosphotransferase) domain 1"/>
    <property type="match status" value="1"/>
</dbReference>
<dbReference type="WBParaSite" id="PEQ_0000803801-mRNA-1">
    <property type="protein sequence ID" value="PEQ_0000803801-mRNA-1"/>
    <property type="gene ID" value="PEQ_0000803801"/>
</dbReference>
<dbReference type="InterPro" id="IPR011009">
    <property type="entry name" value="Kinase-like_dom_sf"/>
</dbReference>
<dbReference type="SUPFAM" id="SSF56112">
    <property type="entry name" value="Protein kinase-like (PK-like)"/>
    <property type="match status" value="1"/>
</dbReference>
<reference evidence="2" key="1">
    <citation type="submission" date="2022-11" db="UniProtKB">
        <authorList>
            <consortium name="WormBaseParasite"/>
        </authorList>
    </citation>
    <scope>IDENTIFICATION</scope>
</reference>
<accession>A0A914RT70</accession>
<keyword evidence="1" id="KW-1185">Reference proteome</keyword>
<evidence type="ECO:0000313" key="1">
    <source>
        <dbReference type="Proteomes" id="UP000887564"/>
    </source>
</evidence>
<proteinExistence type="predicted"/>
<organism evidence="1 2">
    <name type="scientific">Parascaris equorum</name>
    <name type="common">Equine roundworm</name>
    <dbReference type="NCBI Taxonomy" id="6256"/>
    <lineage>
        <taxon>Eukaryota</taxon>
        <taxon>Metazoa</taxon>
        <taxon>Ecdysozoa</taxon>
        <taxon>Nematoda</taxon>
        <taxon>Chromadorea</taxon>
        <taxon>Rhabditida</taxon>
        <taxon>Spirurina</taxon>
        <taxon>Ascaridomorpha</taxon>
        <taxon>Ascaridoidea</taxon>
        <taxon>Ascarididae</taxon>
        <taxon>Parascaris</taxon>
    </lineage>
</organism>
<name>A0A914RT70_PAREQ</name>
<protein>
    <submittedName>
        <fullName evidence="2">Uncharacterized protein</fullName>
    </submittedName>
</protein>
<dbReference type="AlphaFoldDB" id="A0A914RT70"/>